<feature type="domain" description="Gelsolin-like" evidence="18">
    <location>
        <begin position="231"/>
        <end position="305"/>
    </location>
</feature>
<sequence>MLLATVVSLLPIRCNLNPHLGARNQLRRERPLERDCLGPGGWMKWGLRTAHPLSRLTEVPTCTEGIGLGLGRLQIKHSETGNSMYTSLPQGGSPFPGSVQDPGLHVWRVEKLKPVPVARENQGVFFSGDSYLVLHNGPEELSHLHLWIGQQSSRDEQGACAVLAVHLNTLLGERPVQHREVQGNESDLFMSYFPRGLKYQEGGVESAFHKTSPGATAAPIKKLYQVKGKKNIRATERALSWDSFNTGDCFILDLGPNIFTWCGGKSNILERNKARDLALAIRDSERQGKAQVEIVTDGEEPAEMIQVLGPKPALKEGNPEEDLTADRTNAQAAALYKVSDATGQMNLTKVADSSPFALELLLSDDCFVLDNGLCGKIYIWKGRKANEKERQAALQVAEDFISRMRYAPNTQVRSRLVSYPPPPPLAGVSSCGLLPHRLDKKGRKPLGTVRNCQASLLAPSSGKALFNPSTFKSTWCFLLLKKKI</sequence>
<reference evidence="19" key="2">
    <citation type="submission" date="2025-08" db="UniProtKB">
        <authorList>
            <consortium name="Ensembl"/>
        </authorList>
    </citation>
    <scope>IDENTIFICATION</scope>
</reference>
<dbReference type="SUPFAM" id="SSF55753">
    <property type="entry name" value="Actin depolymerizing proteins"/>
    <property type="match status" value="3"/>
</dbReference>
<evidence type="ECO:0000256" key="14">
    <source>
        <dbReference type="ARBA" id="ARBA00023273"/>
    </source>
</evidence>
<dbReference type="OrthoDB" id="6375767at2759"/>
<evidence type="ECO:0000256" key="17">
    <source>
        <dbReference type="ARBA" id="ARBA00077132"/>
    </source>
</evidence>
<keyword evidence="14" id="KW-0966">Cell projection</keyword>
<keyword evidence="10" id="KW-0677">Repeat</keyword>
<organism evidence="19 20">
    <name type="scientific">Canis lupus familiaris</name>
    <name type="common">Dog</name>
    <name type="synonym">Canis familiaris</name>
    <dbReference type="NCBI Taxonomy" id="9615"/>
    <lineage>
        <taxon>Eukaryota</taxon>
        <taxon>Metazoa</taxon>
        <taxon>Chordata</taxon>
        <taxon>Craniata</taxon>
        <taxon>Vertebrata</taxon>
        <taxon>Euteleostomi</taxon>
        <taxon>Mammalia</taxon>
        <taxon>Eutheria</taxon>
        <taxon>Laurasiatheria</taxon>
        <taxon>Carnivora</taxon>
        <taxon>Caniformia</taxon>
        <taxon>Canidae</taxon>
        <taxon>Canis</taxon>
    </lineage>
</organism>
<dbReference type="Gene3D" id="3.40.20.10">
    <property type="entry name" value="Severin"/>
    <property type="match status" value="3"/>
</dbReference>
<evidence type="ECO:0000259" key="18">
    <source>
        <dbReference type="Pfam" id="PF00626"/>
    </source>
</evidence>
<dbReference type="PANTHER" id="PTHR11977:SF127">
    <property type="entry name" value="MACROPHAGE-CAPPING PROTEIN"/>
    <property type="match status" value="1"/>
</dbReference>
<evidence type="ECO:0000256" key="3">
    <source>
        <dbReference type="ARBA" id="ARBA00004466"/>
    </source>
</evidence>
<evidence type="ECO:0000256" key="15">
    <source>
        <dbReference type="ARBA" id="ARBA00063813"/>
    </source>
</evidence>
<dbReference type="CDD" id="cd11290">
    <property type="entry name" value="gelsolin_S1_like"/>
    <property type="match status" value="1"/>
</dbReference>
<evidence type="ECO:0000256" key="6">
    <source>
        <dbReference type="ARBA" id="ARBA00008418"/>
    </source>
</evidence>
<dbReference type="AlphaFoldDB" id="A0A8P0TSP9"/>
<protein>
    <recommendedName>
        <fullName evidence="16">Macrophage-capping protein</fullName>
    </recommendedName>
    <alternativeName>
        <fullName evidence="17">Actin regulatory protein CAP-G</fullName>
    </alternativeName>
</protein>
<dbReference type="GO" id="GO:0042470">
    <property type="term" value="C:melanosome"/>
    <property type="evidence" value="ECO:0007669"/>
    <property type="project" value="UniProtKB-SubCell"/>
</dbReference>
<dbReference type="GO" id="GO:0001726">
    <property type="term" value="C:ruffle"/>
    <property type="evidence" value="ECO:0007669"/>
    <property type="project" value="UniProtKB-SubCell"/>
</dbReference>
<dbReference type="GO" id="GO:0005634">
    <property type="term" value="C:nucleus"/>
    <property type="evidence" value="ECO:0007669"/>
    <property type="project" value="UniProtKB-SubCell"/>
</dbReference>
<dbReference type="CDD" id="cd11289">
    <property type="entry name" value="gelsolin_S2_like"/>
    <property type="match status" value="1"/>
</dbReference>
<evidence type="ECO:0000256" key="11">
    <source>
        <dbReference type="ARBA" id="ARBA00022990"/>
    </source>
</evidence>
<dbReference type="FunFam" id="3.40.20.10:FF:000037">
    <property type="entry name" value="macrophage-capping protein-like isoform X2"/>
    <property type="match status" value="1"/>
</dbReference>
<keyword evidence="12" id="KW-0009">Actin-binding</keyword>
<dbReference type="FunFam" id="3.40.20.10:FF:000040">
    <property type="entry name" value="macrophage-capping protein-like isoform X1"/>
    <property type="match status" value="1"/>
</dbReference>
<evidence type="ECO:0000256" key="1">
    <source>
        <dbReference type="ARBA" id="ARBA00004123"/>
    </source>
</evidence>
<dbReference type="InterPro" id="IPR007122">
    <property type="entry name" value="Villin/Gelsolin"/>
</dbReference>
<reference evidence="19 20" key="1">
    <citation type="journal article" date="2005" name="Nature">
        <title>Genome sequence, comparative analysis and haplotype structure of the domestic dog.</title>
        <authorList>
            <consortium name="Broad Sequencing Platform"/>
            <person name="Lindblad-Toh K."/>
            <person name="Wade C.M."/>
            <person name="Mikkelsen T.S."/>
            <person name="Karlsson E.K."/>
            <person name="Jaffe D.B."/>
            <person name="Kamal M."/>
            <person name="Clamp M."/>
            <person name="Chang J.L."/>
            <person name="Kulbokas E.J. III"/>
            <person name="Zody M.C."/>
            <person name="Mauceli E."/>
            <person name="Xie X."/>
            <person name="Breen M."/>
            <person name="Wayne R.K."/>
            <person name="Ostrander E.A."/>
            <person name="Ponting C.P."/>
            <person name="Galibert F."/>
            <person name="Smith D.R."/>
            <person name="DeJong P.J."/>
            <person name="Kirkness E."/>
            <person name="Alvarez P."/>
            <person name="Biagi T."/>
            <person name="Brockman W."/>
            <person name="Butler J."/>
            <person name="Chin C.W."/>
            <person name="Cook A."/>
            <person name="Cuff J."/>
            <person name="Daly M.J."/>
            <person name="DeCaprio D."/>
            <person name="Gnerre S."/>
            <person name="Grabherr M."/>
            <person name="Kellis M."/>
            <person name="Kleber M."/>
            <person name="Bardeleben C."/>
            <person name="Goodstadt L."/>
            <person name="Heger A."/>
            <person name="Hitte C."/>
            <person name="Kim L."/>
            <person name="Koepfli K.P."/>
            <person name="Parker H.G."/>
            <person name="Pollinger J.P."/>
            <person name="Searle S.M."/>
            <person name="Sutter N.B."/>
            <person name="Thomas R."/>
            <person name="Webber C."/>
            <person name="Baldwin J."/>
            <person name="Abebe A."/>
            <person name="Abouelleil A."/>
            <person name="Aftuck L."/>
            <person name="Ait-Zahra M."/>
            <person name="Aldredge T."/>
            <person name="Allen N."/>
            <person name="An P."/>
            <person name="Anderson S."/>
            <person name="Antoine C."/>
            <person name="Arachchi H."/>
            <person name="Aslam A."/>
            <person name="Ayotte L."/>
            <person name="Bachantsang P."/>
            <person name="Barry A."/>
            <person name="Bayul T."/>
            <person name="Benamara M."/>
            <person name="Berlin A."/>
            <person name="Bessette D."/>
            <person name="Blitshteyn B."/>
            <person name="Bloom T."/>
            <person name="Blye J."/>
            <person name="Boguslavskiy L."/>
            <person name="Bonnet C."/>
            <person name="Boukhgalter B."/>
            <person name="Brown A."/>
            <person name="Cahill P."/>
            <person name="Calixte N."/>
            <person name="Camarata J."/>
            <person name="Cheshatsang Y."/>
            <person name="Chu J."/>
            <person name="Citroen M."/>
            <person name="Collymore A."/>
            <person name="Cooke P."/>
            <person name="Dawoe T."/>
            <person name="Daza R."/>
            <person name="Decktor K."/>
            <person name="DeGray S."/>
            <person name="Dhargay N."/>
            <person name="Dooley K."/>
            <person name="Dooley K."/>
            <person name="Dorje P."/>
            <person name="Dorjee K."/>
            <person name="Dorris L."/>
            <person name="Duffey N."/>
            <person name="Dupes A."/>
            <person name="Egbiremolen O."/>
            <person name="Elong R."/>
            <person name="Falk J."/>
            <person name="Farina A."/>
            <person name="Faro S."/>
            <person name="Ferguson D."/>
            <person name="Ferreira P."/>
            <person name="Fisher S."/>
            <person name="FitzGerald M."/>
            <person name="Foley K."/>
            <person name="Foley C."/>
            <person name="Franke A."/>
            <person name="Friedrich D."/>
            <person name="Gage D."/>
            <person name="Garber M."/>
            <person name="Gearin G."/>
            <person name="Giannoukos G."/>
            <person name="Goode T."/>
            <person name="Goyette A."/>
            <person name="Graham J."/>
            <person name="Grandbois E."/>
            <person name="Gyaltsen K."/>
            <person name="Hafez N."/>
            <person name="Hagopian D."/>
            <person name="Hagos B."/>
            <person name="Hall J."/>
            <person name="Healy C."/>
            <person name="Hegarty R."/>
            <person name="Honan T."/>
            <person name="Horn A."/>
            <person name="Houde N."/>
            <person name="Hughes L."/>
            <person name="Hunnicutt L."/>
            <person name="Husby M."/>
            <person name="Jester B."/>
            <person name="Jones C."/>
            <person name="Kamat A."/>
            <person name="Kanga B."/>
            <person name="Kells C."/>
            <person name="Khazanovich D."/>
            <person name="Kieu A.C."/>
            <person name="Kisner P."/>
            <person name="Kumar M."/>
            <person name="Lance K."/>
            <person name="Landers T."/>
            <person name="Lara M."/>
            <person name="Lee W."/>
            <person name="Leger J.P."/>
            <person name="Lennon N."/>
            <person name="Leuper L."/>
            <person name="LeVine S."/>
            <person name="Liu J."/>
            <person name="Liu X."/>
            <person name="Lokyitsang Y."/>
            <person name="Lokyitsang T."/>
            <person name="Lui A."/>
            <person name="Macdonald J."/>
            <person name="Major J."/>
            <person name="Marabella R."/>
            <person name="Maru K."/>
            <person name="Matthews C."/>
            <person name="McDonough S."/>
            <person name="Mehta T."/>
            <person name="Meldrim J."/>
            <person name="Melnikov A."/>
            <person name="Meneus L."/>
            <person name="Mihalev A."/>
            <person name="Mihova T."/>
            <person name="Miller K."/>
            <person name="Mittelman R."/>
            <person name="Mlenga V."/>
            <person name="Mulrain L."/>
            <person name="Munson G."/>
            <person name="Navidi A."/>
            <person name="Naylor J."/>
            <person name="Nguyen T."/>
            <person name="Nguyen N."/>
            <person name="Nguyen C."/>
            <person name="Nguyen T."/>
            <person name="Nicol R."/>
            <person name="Norbu N."/>
            <person name="Norbu C."/>
            <person name="Novod N."/>
            <person name="Nyima T."/>
            <person name="Olandt P."/>
            <person name="O'Neill B."/>
            <person name="O'Neill K."/>
            <person name="Osman S."/>
            <person name="Oyono L."/>
            <person name="Patti C."/>
            <person name="Perrin D."/>
            <person name="Phunkhang P."/>
            <person name="Pierre F."/>
            <person name="Priest M."/>
            <person name="Rachupka A."/>
            <person name="Raghuraman S."/>
            <person name="Rameau R."/>
            <person name="Ray V."/>
            <person name="Raymond C."/>
            <person name="Rege F."/>
            <person name="Rise C."/>
            <person name="Rogers J."/>
            <person name="Rogov P."/>
            <person name="Sahalie J."/>
            <person name="Settipalli S."/>
            <person name="Sharpe T."/>
            <person name="Shea T."/>
            <person name="Sheehan M."/>
            <person name="Sherpa N."/>
            <person name="Shi J."/>
            <person name="Shih D."/>
            <person name="Sloan J."/>
            <person name="Smith C."/>
            <person name="Sparrow T."/>
            <person name="Stalker J."/>
            <person name="Stange-Thomann N."/>
            <person name="Stavropoulos S."/>
            <person name="Stone C."/>
            <person name="Stone S."/>
            <person name="Sykes S."/>
            <person name="Tchuinga P."/>
            <person name="Tenzing P."/>
            <person name="Tesfaye S."/>
            <person name="Thoulutsang D."/>
            <person name="Thoulutsang Y."/>
            <person name="Topham K."/>
            <person name="Topping I."/>
            <person name="Tsamla T."/>
            <person name="Vassiliev H."/>
            <person name="Venkataraman V."/>
            <person name="Vo A."/>
            <person name="Wangchuk T."/>
            <person name="Wangdi T."/>
            <person name="Weiand M."/>
            <person name="Wilkinson J."/>
            <person name="Wilson A."/>
            <person name="Yadav S."/>
            <person name="Yang S."/>
            <person name="Yang X."/>
            <person name="Young G."/>
            <person name="Yu Q."/>
            <person name="Zainoun J."/>
            <person name="Zembek L."/>
            <person name="Zimmer A."/>
            <person name="Lander E.S."/>
        </authorList>
    </citation>
    <scope>NUCLEOTIDE SEQUENCE [LARGE SCALE GENOMIC DNA]</scope>
    <source>
        <strain evidence="19">Boxer</strain>
    </source>
</reference>
<evidence type="ECO:0000256" key="12">
    <source>
        <dbReference type="ARBA" id="ARBA00023203"/>
    </source>
</evidence>
<dbReference type="CDD" id="cd11292">
    <property type="entry name" value="gelsolin_S3_like"/>
    <property type="match status" value="1"/>
</dbReference>
<dbReference type="PRINTS" id="PR00597">
    <property type="entry name" value="GELSOLIN"/>
</dbReference>
<name>A0A8P0TSP9_CANLF</name>
<evidence type="ECO:0000256" key="7">
    <source>
        <dbReference type="ARBA" id="ARBA00022467"/>
    </source>
</evidence>
<dbReference type="PANTHER" id="PTHR11977">
    <property type="entry name" value="VILLIN"/>
    <property type="match status" value="1"/>
</dbReference>
<dbReference type="Proteomes" id="UP000002254">
    <property type="component" value="Chromosome 17"/>
</dbReference>
<dbReference type="InterPro" id="IPR029006">
    <property type="entry name" value="ADF-H/Gelsolin-like_dom_sf"/>
</dbReference>
<comment type="subunit">
    <text evidence="15">Interacts with NUP62. Interacts with NUTF2 and RAN; involved in CAPG nuclear import.</text>
</comment>
<proteinExistence type="inferred from homology"/>
<evidence type="ECO:0000313" key="19">
    <source>
        <dbReference type="Ensembl" id="ENSCAFP00000073579.1"/>
    </source>
</evidence>
<evidence type="ECO:0000256" key="16">
    <source>
        <dbReference type="ARBA" id="ARBA00074322"/>
    </source>
</evidence>
<feature type="domain" description="Gelsolin-like" evidence="18">
    <location>
        <begin position="351"/>
        <end position="412"/>
    </location>
</feature>
<dbReference type="SMART" id="SM00262">
    <property type="entry name" value="GEL"/>
    <property type="match status" value="3"/>
</dbReference>
<dbReference type="GO" id="GO:0051693">
    <property type="term" value="P:actin filament capping"/>
    <property type="evidence" value="ECO:0007669"/>
    <property type="project" value="UniProtKB-KW"/>
</dbReference>
<evidence type="ECO:0000256" key="8">
    <source>
        <dbReference type="ARBA" id="ARBA00022490"/>
    </source>
</evidence>
<comment type="subcellular location">
    <subcellularLocation>
        <location evidence="5">Cell projection</location>
        <location evidence="5">Lamellipodium</location>
    </subcellularLocation>
    <subcellularLocation>
        <location evidence="3">Cell projection</location>
        <location evidence="3">Ruffle</location>
    </subcellularLocation>
    <subcellularLocation>
        <location evidence="4">Cytoplasm</location>
    </subcellularLocation>
    <subcellularLocation>
        <location evidence="2">Melanosome</location>
    </subcellularLocation>
    <subcellularLocation>
        <location evidence="1">Nucleus</location>
    </subcellularLocation>
</comment>
<keyword evidence="13" id="KW-0539">Nucleus</keyword>
<keyword evidence="11" id="KW-0007">Acetylation</keyword>
<evidence type="ECO:0000256" key="5">
    <source>
        <dbReference type="ARBA" id="ARBA00004510"/>
    </source>
</evidence>
<evidence type="ECO:0000256" key="10">
    <source>
        <dbReference type="ARBA" id="ARBA00022737"/>
    </source>
</evidence>
<dbReference type="GO" id="GO:0051015">
    <property type="term" value="F:actin filament binding"/>
    <property type="evidence" value="ECO:0007669"/>
    <property type="project" value="InterPro"/>
</dbReference>
<dbReference type="GO" id="GO:0030027">
    <property type="term" value="C:lamellipodium"/>
    <property type="evidence" value="ECO:0007669"/>
    <property type="project" value="UniProtKB-SubCell"/>
</dbReference>
<dbReference type="InterPro" id="IPR007123">
    <property type="entry name" value="Gelsolin-like_dom"/>
</dbReference>
<evidence type="ECO:0000256" key="13">
    <source>
        <dbReference type="ARBA" id="ARBA00023242"/>
    </source>
</evidence>
<dbReference type="Ensembl" id="ENSCAFT00000101827.1">
    <property type="protein sequence ID" value="ENSCAFP00000073579.1"/>
    <property type="gene ID" value="ENSCAFG00000007788.5"/>
</dbReference>
<comment type="similarity">
    <text evidence="6">Belongs to the villin/gelsolin family.</text>
</comment>
<accession>A0A8P0TSP9</accession>
<evidence type="ECO:0000256" key="4">
    <source>
        <dbReference type="ARBA" id="ARBA00004496"/>
    </source>
</evidence>
<dbReference type="FunFam" id="3.40.20.10:FF:000043">
    <property type="entry name" value="macrophage-capping protein-like isoform X2"/>
    <property type="match status" value="1"/>
</dbReference>
<feature type="domain" description="Gelsolin-like" evidence="18">
    <location>
        <begin position="113"/>
        <end position="190"/>
    </location>
</feature>
<gene>
    <name evidence="19" type="primary">CAPG</name>
</gene>
<evidence type="ECO:0000256" key="2">
    <source>
        <dbReference type="ARBA" id="ARBA00004223"/>
    </source>
</evidence>
<keyword evidence="9" id="KW-0597">Phosphoprotein</keyword>
<evidence type="ECO:0000256" key="9">
    <source>
        <dbReference type="ARBA" id="ARBA00022553"/>
    </source>
</evidence>
<evidence type="ECO:0000313" key="20">
    <source>
        <dbReference type="Proteomes" id="UP000002254"/>
    </source>
</evidence>
<dbReference type="FunCoup" id="A0A8P0TSP9">
    <property type="interactions" value="33"/>
</dbReference>
<dbReference type="Pfam" id="PF00626">
    <property type="entry name" value="Gelsolin"/>
    <property type="match status" value="3"/>
</dbReference>
<keyword evidence="7" id="KW-0117">Actin capping</keyword>
<keyword evidence="8" id="KW-0963">Cytoplasm</keyword>